<dbReference type="InterPro" id="IPR032719">
    <property type="entry name" value="WbsX"/>
</dbReference>
<gene>
    <name evidence="1" type="ORF">NCTC10684_01122</name>
</gene>
<dbReference type="Proteomes" id="UP000254701">
    <property type="component" value="Unassembled WGS sequence"/>
</dbReference>
<dbReference type="CDD" id="cd11579">
    <property type="entry name" value="Glyco_tran_WbsX"/>
    <property type="match status" value="1"/>
</dbReference>
<dbReference type="Pfam" id="PF14307">
    <property type="entry name" value="Glyco_tran_WbsX"/>
    <property type="match status" value="1"/>
</dbReference>
<reference evidence="1 2" key="1">
    <citation type="submission" date="2018-06" db="EMBL/GenBank/DDBJ databases">
        <authorList>
            <consortium name="Pathogen Informatics"/>
            <person name="Doyle S."/>
        </authorList>
    </citation>
    <scope>NUCLEOTIDE SEQUENCE [LARGE SCALE GENOMIC DNA]</scope>
    <source>
        <strain evidence="1 2">NCTC10684</strain>
    </source>
</reference>
<evidence type="ECO:0000313" key="2">
    <source>
        <dbReference type="Proteomes" id="UP000254701"/>
    </source>
</evidence>
<dbReference type="AlphaFoldDB" id="A0A380WFX3"/>
<organism evidence="1 2">
    <name type="scientific">Aminobacter aminovorans</name>
    <name type="common">Chelatobacter heintzii</name>
    <dbReference type="NCBI Taxonomy" id="83263"/>
    <lineage>
        <taxon>Bacteria</taxon>
        <taxon>Pseudomonadati</taxon>
        <taxon>Pseudomonadota</taxon>
        <taxon>Alphaproteobacteria</taxon>
        <taxon>Hyphomicrobiales</taxon>
        <taxon>Phyllobacteriaceae</taxon>
        <taxon>Aminobacter</taxon>
    </lineage>
</organism>
<protein>
    <recommendedName>
        <fullName evidence="3">Lipopolysaccharide biosynthesis protein</fullName>
    </recommendedName>
</protein>
<proteinExistence type="predicted"/>
<accession>A0A380WFX3</accession>
<dbReference type="EMBL" id="UFSM01000001">
    <property type="protein sequence ID" value="SUU87919.1"/>
    <property type="molecule type" value="Genomic_DNA"/>
</dbReference>
<evidence type="ECO:0000313" key="1">
    <source>
        <dbReference type="EMBL" id="SUU87919.1"/>
    </source>
</evidence>
<evidence type="ECO:0008006" key="3">
    <source>
        <dbReference type="Google" id="ProtNLM"/>
    </source>
</evidence>
<dbReference type="PANTHER" id="PTHR41244">
    <property type="entry name" value="RHAMNAN SYNTHESIS F"/>
    <property type="match status" value="1"/>
</dbReference>
<sequence length="418" mass="48335">MNALSGAPWRERPSFLRRVWGKLRRIARPSRWLAKAQRTDGLNDAHVRNLLGHYPASDYKPIASDVPPRTDVHLVAYYLPQFHPTVENDEWWGRGFTEWRNVARAFPVFEGHYQPRLPGELGYYDLRLPEVMRRQVELAKLYGISAFCFHLYWFGGRRLLEGPLDHYLETADLDLPFCLCWANETWSRRWSGREQDVLLAQRHSAEDDIAVVRGLDKYFRDPRYLKIEGKPVFTVYRASLFPDLKATIARWREEMIRLGYPGIYLIATNAFDFSAHRDYGFDALSEFPPHNIRTPNIESSLSVSHFRDSGRIRSYADVVAAEKAKSVEAGVVHPGVMPSWDNSARRPTSAQIYHGSTPGLFEEWLGDAMKRAQANPANERLVFINAWNEWGEGAYLEPDLRYGYAYLEACAEALRNHR</sequence>
<dbReference type="Gene3D" id="3.20.20.80">
    <property type="entry name" value="Glycosidases"/>
    <property type="match status" value="1"/>
</dbReference>
<dbReference type="PANTHER" id="PTHR41244:SF1">
    <property type="entry name" value="GLYCOSYLTRANSFERASE"/>
    <property type="match status" value="1"/>
</dbReference>
<name>A0A380WFX3_AMIAI</name>